<comment type="similarity">
    <text evidence="1">Belongs to the leucine-binding protein family.</text>
</comment>
<sequence length="412" mass="45519">MALALEEIDAVNRVAGEDPIKIGLLSPMSRPGDATAGLLMSRGARLGAEYLREHGGVLGGRNISIVAYNDMVTAAEEGFARSAVGGMAKLAMVDEVLAVIGQWHLRTTPWVAEMCEKLGMPMFVENGHSTITHGKRTIFRTYFSIADRTPLMMDCLARIGAKRIGIVASDTVFGKAMADTLQQYGESVHGMEFLRFDFEQEVVQDWRDQLRSIRDWEPDAFINGGLNVIAGGGPVGNSYRILQQAVEVGLLPNVPMMVTFGFPMRSQDYWRMAGEAGNGVMWPASKFRPSWPEMTRIGRWFTDRFMARFGTAPPDTCLSAFTDITIIGQALNAAGTDSREALLDALESMEFDTWRGKLRFQRGPEHWHHNPPELVVMQYQTFGQTFDEAAIIHPAELADSEYRPATATSSTG</sequence>
<gene>
    <name evidence="4" type="ordered locus">Sare_2954</name>
</gene>
<dbReference type="Pfam" id="PF13458">
    <property type="entry name" value="Peripla_BP_6"/>
    <property type="match status" value="1"/>
</dbReference>
<dbReference type="SUPFAM" id="SSF53822">
    <property type="entry name" value="Periplasmic binding protein-like I"/>
    <property type="match status" value="1"/>
</dbReference>
<dbReference type="HOGENOM" id="CLU_668921_0_0_11"/>
<proteinExistence type="inferred from homology"/>
<reference evidence="4" key="1">
    <citation type="submission" date="2007-10" db="EMBL/GenBank/DDBJ databases">
        <title>Complete sequence of Salinispora arenicola CNS-205.</title>
        <authorList>
            <consortium name="US DOE Joint Genome Institute"/>
            <person name="Copeland A."/>
            <person name="Lucas S."/>
            <person name="Lapidus A."/>
            <person name="Barry K."/>
            <person name="Glavina del Rio T."/>
            <person name="Dalin E."/>
            <person name="Tice H."/>
            <person name="Pitluck S."/>
            <person name="Foster B."/>
            <person name="Schmutz J."/>
            <person name="Larimer F."/>
            <person name="Land M."/>
            <person name="Hauser L."/>
            <person name="Kyrpides N."/>
            <person name="Ivanova N."/>
            <person name="Jensen P.R."/>
            <person name="Moore B.S."/>
            <person name="Penn K."/>
            <person name="Jenkins C."/>
            <person name="Udwary D."/>
            <person name="Xiang L."/>
            <person name="Gontang E."/>
            <person name="Richardson P."/>
        </authorList>
    </citation>
    <scope>NUCLEOTIDE SEQUENCE [LARGE SCALE GENOMIC DNA]</scope>
    <source>
        <strain evidence="4">CNS-205</strain>
    </source>
</reference>
<dbReference type="InterPro" id="IPR028081">
    <property type="entry name" value="Leu-bd"/>
</dbReference>
<dbReference type="KEGG" id="saq:Sare_2954"/>
<dbReference type="eggNOG" id="COG0683">
    <property type="taxonomic scope" value="Bacteria"/>
</dbReference>
<keyword evidence="2" id="KW-0732">Signal</keyword>
<dbReference type="PANTHER" id="PTHR30483:SF6">
    <property type="entry name" value="PERIPLASMIC BINDING PROTEIN OF ABC TRANSPORTER FOR NATURAL AMINO ACIDS"/>
    <property type="match status" value="1"/>
</dbReference>
<dbReference type="PATRIC" id="fig|391037.6.peg.2988"/>
<dbReference type="InterPro" id="IPR028082">
    <property type="entry name" value="Peripla_BP_I"/>
</dbReference>
<evidence type="ECO:0000256" key="2">
    <source>
        <dbReference type="ARBA" id="ARBA00022729"/>
    </source>
</evidence>
<name>A8M7A7_SALAI</name>
<dbReference type="STRING" id="391037.Sare_2954"/>
<dbReference type="AlphaFoldDB" id="A8M7A7"/>
<dbReference type="EMBL" id="CP000850">
    <property type="protein sequence ID" value="ABV98780.1"/>
    <property type="molecule type" value="Genomic_DNA"/>
</dbReference>
<dbReference type="PANTHER" id="PTHR30483">
    <property type="entry name" value="LEUCINE-SPECIFIC-BINDING PROTEIN"/>
    <property type="match status" value="1"/>
</dbReference>
<accession>A8M7A7</accession>
<dbReference type="Gene3D" id="3.40.50.2300">
    <property type="match status" value="2"/>
</dbReference>
<evidence type="ECO:0000259" key="3">
    <source>
        <dbReference type="Pfam" id="PF13458"/>
    </source>
</evidence>
<dbReference type="OrthoDB" id="3400842at2"/>
<evidence type="ECO:0000256" key="1">
    <source>
        <dbReference type="ARBA" id="ARBA00010062"/>
    </source>
</evidence>
<feature type="domain" description="Leucine-binding protein" evidence="3">
    <location>
        <begin position="19"/>
        <end position="379"/>
    </location>
</feature>
<dbReference type="InterPro" id="IPR051010">
    <property type="entry name" value="BCAA_transport"/>
</dbReference>
<evidence type="ECO:0000313" key="4">
    <source>
        <dbReference type="EMBL" id="ABV98780.1"/>
    </source>
</evidence>
<organism evidence="4">
    <name type="scientific">Salinispora arenicola (strain CNS-205)</name>
    <dbReference type="NCBI Taxonomy" id="391037"/>
    <lineage>
        <taxon>Bacteria</taxon>
        <taxon>Bacillati</taxon>
        <taxon>Actinomycetota</taxon>
        <taxon>Actinomycetes</taxon>
        <taxon>Micromonosporales</taxon>
        <taxon>Micromonosporaceae</taxon>
        <taxon>Salinispora</taxon>
    </lineage>
</organism>
<protein>
    <submittedName>
        <fullName evidence="4">ABC-type branched-chain amino acid transport systems periplasmic component-like protein</fullName>
    </submittedName>
</protein>